<accession>A0A4R0G9C2</accession>
<name>A0A4R0G9C2_9ACTN</name>
<protein>
    <submittedName>
        <fullName evidence="2">Uncharacterized protein</fullName>
    </submittedName>
</protein>
<reference evidence="2 3" key="1">
    <citation type="submission" date="2019-02" db="EMBL/GenBank/DDBJ databases">
        <title>Jishengella sp. nov., isolated from a root of Zingiber montanum.</title>
        <authorList>
            <person name="Kuncharoen N."/>
            <person name="Kudo T."/>
            <person name="Masahiro Y."/>
            <person name="Ohkuma M."/>
            <person name="Tanasupawat S."/>
        </authorList>
    </citation>
    <scope>NUCLEOTIDE SEQUENCE [LARGE SCALE GENOMIC DNA]</scope>
    <source>
        <strain evidence="2 3">PLAI 1-1</strain>
    </source>
</reference>
<sequence length="71" mass="7809">MAAARIVVTIWTLPIELASRSAACRAARRPESGQRRERDHNPPLHLKPDRPMTLPARSCSAAYAQGYPAVT</sequence>
<gene>
    <name evidence="2" type="ORF">E0H26_22500</name>
</gene>
<organism evidence="2 3">
    <name type="scientific">Micromonospora zingiberis</name>
    <dbReference type="NCBI Taxonomy" id="2053011"/>
    <lineage>
        <taxon>Bacteria</taxon>
        <taxon>Bacillati</taxon>
        <taxon>Actinomycetota</taxon>
        <taxon>Actinomycetes</taxon>
        <taxon>Micromonosporales</taxon>
        <taxon>Micromonosporaceae</taxon>
        <taxon>Micromonospora</taxon>
    </lineage>
</organism>
<evidence type="ECO:0000313" key="3">
    <source>
        <dbReference type="Proteomes" id="UP000292274"/>
    </source>
</evidence>
<dbReference type="AlphaFoldDB" id="A0A4R0G9C2"/>
<comment type="caution">
    <text evidence="2">The sequence shown here is derived from an EMBL/GenBank/DDBJ whole genome shotgun (WGS) entry which is preliminary data.</text>
</comment>
<dbReference type="Proteomes" id="UP000292274">
    <property type="component" value="Unassembled WGS sequence"/>
</dbReference>
<feature type="compositionally biased region" description="Basic and acidic residues" evidence="1">
    <location>
        <begin position="28"/>
        <end position="50"/>
    </location>
</feature>
<feature type="region of interest" description="Disordered" evidence="1">
    <location>
        <begin position="26"/>
        <end position="52"/>
    </location>
</feature>
<dbReference type="EMBL" id="SJJR01000018">
    <property type="protein sequence ID" value="TCB93574.1"/>
    <property type="molecule type" value="Genomic_DNA"/>
</dbReference>
<evidence type="ECO:0000256" key="1">
    <source>
        <dbReference type="SAM" id="MobiDB-lite"/>
    </source>
</evidence>
<evidence type="ECO:0000313" key="2">
    <source>
        <dbReference type="EMBL" id="TCB93574.1"/>
    </source>
</evidence>
<keyword evidence="3" id="KW-1185">Reference proteome</keyword>
<proteinExistence type="predicted"/>